<reference evidence="1" key="1">
    <citation type="submission" date="2023-08" db="EMBL/GenBank/DDBJ databases">
        <authorList>
            <person name="Chen Y."/>
            <person name="Shah S."/>
            <person name="Dougan E. K."/>
            <person name="Thang M."/>
            <person name="Chan C."/>
        </authorList>
    </citation>
    <scope>NUCLEOTIDE SEQUENCE</scope>
</reference>
<evidence type="ECO:0000313" key="1">
    <source>
        <dbReference type="EMBL" id="CAJ1402412.1"/>
    </source>
</evidence>
<dbReference type="AlphaFoldDB" id="A0AA36NCS9"/>
<protein>
    <submittedName>
        <fullName evidence="1">Uncharacterized protein</fullName>
    </submittedName>
</protein>
<evidence type="ECO:0000313" key="2">
    <source>
        <dbReference type="Proteomes" id="UP001178507"/>
    </source>
</evidence>
<accession>A0AA36NCS9</accession>
<dbReference type="EMBL" id="CAUJNA010003451">
    <property type="protein sequence ID" value="CAJ1402412.1"/>
    <property type="molecule type" value="Genomic_DNA"/>
</dbReference>
<proteinExistence type="predicted"/>
<gene>
    <name evidence="1" type="ORF">EVOR1521_LOCUS25311</name>
</gene>
<comment type="caution">
    <text evidence="1">The sequence shown here is derived from an EMBL/GenBank/DDBJ whole genome shotgun (WGS) entry which is preliminary data.</text>
</comment>
<keyword evidence="2" id="KW-1185">Reference proteome</keyword>
<dbReference type="Proteomes" id="UP001178507">
    <property type="component" value="Unassembled WGS sequence"/>
</dbReference>
<sequence length="167" mass="17937">MDGASKSAFCAASALRASGAHVAALAAEGTAALANQLKMNHYSGSPGVLQSQRAILSSVKMWNVSSSLLEEPCWHCGKGPTWVRASFKWQDKHVEFHSLTVDEAGNISAQPGSQPNPKLWMRTAGAHVMEDLLWILKNIKYIRSVSLGRSVDCLDASWRRGSGGTAT</sequence>
<organism evidence="1 2">
    <name type="scientific">Effrenium voratum</name>
    <dbReference type="NCBI Taxonomy" id="2562239"/>
    <lineage>
        <taxon>Eukaryota</taxon>
        <taxon>Sar</taxon>
        <taxon>Alveolata</taxon>
        <taxon>Dinophyceae</taxon>
        <taxon>Suessiales</taxon>
        <taxon>Symbiodiniaceae</taxon>
        <taxon>Effrenium</taxon>
    </lineage>
</organism>
<name>A0AA36NCS9_9DINO</name>